<dbReference type="AlphaFoldDB" id="A0ABC9NQB7"/>
<sequence>MVALQPGFYTKTGLNITITFTADSSAIAFERQPVRDEIFLLSLLP</sequence>
<name>A0ABC9NQB7_ESCAT</name>
<organism evidence="1 2">
    <name type="scientific">Escherichia albertii (strain TW07627)</name>
    <dbReference type="NCBI Taxonomy" id="502347"/>
    <lineage>
        <taxon>Bacteria</taxon>
        <taxon>Pseudomonadati</taxon>
        <taxon>Pseudomonadota</taxon>
        <taxon>Gammaproteobacteria</taxon>
        <taxon>Enterobacterales</taxon>
        <taxon>Enterobacteriaceae</taxon>
        <taxon>Escherichia</taxon>
    </lineage>
</organism>
<gene>
    <name evidence="1" type="ORF">ESCAB7627_0330</name>
</gene>
<reference evidence="1 2" key="1">
    <citation type="submission" date="2008-02" db="EMBL/GenBank/DDBJ databases">
        <title>Annotation of Escherichia albertii TW07627.</title>
        <authorList>
            <person name="Sutton G."/>
            <person name="Whittam T.S."/>
            <person name="Sebastian Y."/>
        </authorList>
    </citation>
    <scope>NUCLEOTIDE SEQUENCE [LARGE SCALE GENOMIC DNA]</scope>
    <source>
        <strain evidence="1 2">TW07627</strain>
    </source>
</reference>
<protein>
    <submittedName>
        <fullName evidence="1">Uncharacterized protein</fullName>
    </submittedName>
</protein>
<proteinExistence type="predicted"/>
<evidence type="ECO:0000313" key="2">
    <source>
        <dbReference type="Proteomes" id="UP000003042"/>
    </source>
</evidence>
<accession>A0ABC9NQB7</accession>
<dbReference type="Proteomes" id="UP000003042">
    <property type="component" value="Unassembled WGS sequence"/>
</dbReference>
<dbReference type="EMBL" id="ABKX01000004">
    <property type="protein sequence ID" value="EDS92374.1"/>
    <property type="molecule type" value="Genomic_DNA"/>
</dbReference>
<evidence type="ECO:0000313" key="1">
    <source>
        <dbReference type="EMBL" id="EDS92374.1"/>
    </source>
</evidence>
<comment type="caution">
    <text evidence="1">The sequence shown here is derived from an EMBL/GenBank/DDBJ whole genome shotgun (WGS) entry which is preliminary data.</text>
</comment>